<dbReference type="InterPro" id="IPR013328">
    <property type="entry name" value="6PGD_dom2"/>
</dbReference>
<keyword evidence="3" id="KW-0560">Oxidoreductase</keyword>
<sequence length="434" mass="47928">MAERASYSTVSRTPPWLEPILHDHSPPRKLFAWRPDNVASGFNHPPSRADDRRIYILGAGNLGRLFASLLQKHPEPSPVTLVVHRKDALSDWISSNGIEILRSGVLDANKNFDIEWWTDKPPEQGPVREVADGGKLRNLIIATKAGNALEQVDRARGYLDRNSTIAFVQNGMSKMWPPHGLTFVDHRYPSNGAPSFLACVTTHGVTSQGPFKSLHASQGNVRFGPVLVNSASWDSANHLTRQLSTTPQLDATLVSRQDLWVLQLEKLVVNSIINPLTAILRCKNGELFTTENEAARKIMDLLLQEASGVLQALVWHESTSEALGLTPEQETTMDEAPSGGATSVRESLWARFTVEQLRDMLYAVGYKVRDNTSSMLQDVNAGRSTEIRDFNGWLVETAAFVDPQLGVSANRKLIDLVERGASMNAAELQAHLCT</sequence>
<dbReference type="Pfam" id="PF02558">
    <property type="entry name" value="ApbA"/>
    <property type="match status" value="1"/>
</dbReference>
<proteinExistence type="inferred from homology"/>
<evidence type="ECO:0000259" key="5">
    <source>
        <dbReference type="Pfam" id="PF08546"/>
    </source>
</evidence>
<dbReference type="PANTHER" id="PTHR43765">
    <property type="entry name" value="2-DEHYDROPANTOATE 2-REDUCTASE-RELATED"/>
    <property type="match status" value="1"/>
</dbReference>
<dbReference type="PANTHER" id="PTHR43765:SF2">
    <property type="entry name" value="2-DEHYDROPANTOATE 2-REDUCTASE"/>
    <property type="match status" value="1"/>
</dbReference>
<organism evidence="6 7">
    <name type="scientific">Stachybotrys elegans</name>
    <dbReference type="NCBI Taxonomy" id="80388"/>
    <lineage>
        <taxon>Eukaryota</taxon>
        <taxon>Fungi</taxon>
        <taxon>Dikarya</taxon>
        <taxon>Ascomycota</taxon>
        <taxon>Pezizomycotina</taxon>
        <taxon>Sordariomycetes</taxon>
        <taxon>Hypocreomycetidae</taxon>
        <taxon>Hypocreales</taxon>
        <taxon>Stachybotryaceae</taxon>
        <taxon>Stachybotrys</taxon>
    </lineage>
</organism>
<evidence type="ECO:0000313" key="6">
    <source>
        <dbReference type="EMBL" id="KAH7308176.1"/>
    </source>
</evidence>
<dbReference type="EMBL" id="JAGPNK010000016">
    <property type="protein sequence ID" value="KAH7308176.1"/>
    <property type="molecule type" value="Genomic_DNA"/>
</dbReference>
<dbReference type="InterPro" id="IPR008927">
    <property type="entry name" value="6-PGluconate_DH-like_C_sf"/>
</dbReference>
<dbReference type="AlphaFoldDB" id="A0A8K0SLL8"/>
<dbReference type="GO" id="GO:0005739">
    <property type="term" value="C:mitochondrion"/>
    <property type="evidence" value="ECO:0007669"/>
    <property type="project" value="TreeGrafter"/>
</dbReference>
<dbReference type="Pfam" id="PF08546">
    <property type="entry name" value="ApbA_C"/>
    <property type="match status" value="1"/>
</dbReference>
<comment type="caution">
    <text evidence="6">The sequence shown here is derived from an EMBL/GenBank/DDBJ whole genome shotgun (WGS) entry which is preliminary data.</text>
</comment>
<evidence type="ECO:0000256" key="3">
    <source>
        <dbReference type="ARBA" id="ARBA00023002"/>
    </source>
</evidence>
<evidence type="ECO:0000313" key="7">
    <source>
        <dbReference type="Proteomes" id="UP000813444"/>
    </source>
</evidence>
<dbReference type="GO" id="GO:0008677">
    <property type="term" value="F:2-dehydropantoate 2-reductase activity"/>
    <property type="evidence" value="ECO:0007669"/>
    <property type="project" value="TreeGrafter"/>
</dbReference>
<keyword evidence="7" id="KW-1185">Reference proteome</keyword>
<evidence type="ECO:0000256" key="2">
    <source>
        <dbReference type="ARBA" id="ARBA00022857"/>
    </source>
</evidence>
<protein>
    <submittedName>
        <fullName evidence="6">Ketopantoate reductase PanE/ApbA C terminal-domain-containing protein</fullName>
    </submittedName>
</protein>
<dbReference type="InterPro" id="IPR050838">
    <property type="entry name" value="Ketopantoate_reductase"/>
</dbReference>
<dbReference type="InterPro" id="IPR013752">
    <property type="entry name" value="KPA_reductase"/>
</dbReference>
<comment type="similarity">
    <text evidence="1">Belongs to the ketopantoate reductase family.</text>
</comment>
<name>A0A8K0SLL8_9HYPO</name>
<evidence type="ECO:0000256" key="1">
    <source>
        <dbReference type="ARBA" id="ARBA00007870"/>
    </source>
</evidence>
<dbReference type="GO" id="GO:0050661">
    <property type="term" value="F:NADP binding"/>
    <property type="evidence" value="ECO:0007669"/>
    <property type="project" value="TreeGrafter"/>
</dbReference>
<keyword evidence="2" id="KW-0521">NADP</keyword>
<evidence type="ECO:0000259" key="4">
    <source>
        <dbReference type="Pfam" id="PF02558"/>
    </source>
</evidence>
<dbReference type="Gene3D" id="1.10.1040.10">
    <property type="entry name" value="N-(1-d-carboxylethyl)-l-norvaline Dehydrogenase, domain 2"/>
    <property type="match status" value="1"/>
</dbReference>
<gene>
    <name evidence="6" type="ORF">B0I35DRAFT_483450</name>
</gene>
<dbReference type="SUPFAM" id="SSF48179">
    <property type="entry name" value="6-phosphogluconate dehydrogenase C-terminal domain-like"/>
    <property type="match status" value="1"/>
</dbReference>
<dbReference type="OrthoDB" id="73846at2759"/>
<dbReference type="SUPFAM" id="SSF51735">
    <property type="entry name" value="NAD(P)-binding Rossmann-fold domains"/>
    <property type="match status" value="1"/>
</dbReference>
<dbReference type="InterPro" id="IPR013332">
    <property type="entry name" value="KPR_N"/>
</dbReference>
<dbReference type="Gene3D" id="3.40.50.720">
    <property type="entry name" value="NAD(P)-binding Rossmann-like Domain"/>
    <property type="match status" value="1"/>
</dbReference>
<reference evidence="6" key="1">
    <citation type="journal article" date="2021" name="Nat. Commun.">
        <title>Genetic determinants of endophytism in the Arabidopsis root mycobiome.</title>
        <authorList>
            <person name="Mesny F."/>
            <person name="Miyauchi S."/>
            <person name="Thiergart T."/>
            <person name="Pickel B."/>
            <person name="Atanasova L."/>
            <person name="Karlsson M."/>
            <person name="Huettel B."/>
            <person name="Barry K.W."/>
            <person name="Haridas S."/>
            <person name="Chen C."/>
            <person name="Bauer D."/>
            <person name="Andreopoulos W."/>
            <person name="Pangilinan J."/>
            <person name="LaButti K."/>
            <person name="Riley R."/>
            <person name="Lipzen A."/>
            <person name="Clum A."/>
            <person name="Drula E."/>
            <person name="Henrissat B."/>
            <person name="Kohler A."/>
            <person name="Grigoriev I.V."/>
            <person name="Martin F.M."/>
            <person name="Hacquard S."/>
        </authorList>
    </citation>
    <scope>NUCLEOTIDE SEQUENCE</scope>
    <source>
        <strain evidence="6">MPI-CAGE-CH-0235</strain>
    </source>
</reference>
<dbReference type="Proteomes" id="UP000813444">
    <property type="component" value="Unassembled WGS sequence"/>
</dbReference>
<feature type="domain" description="Ketopantoate reductase N-terminal" evidence="4">
    <location>
        <begin position="54"/>
        <end position="225"/>
    </location>
</feature>
<accession>A0A8K0SLL8</accession>
<feature type="domain" description="Ketopantoate reductase C-terminal" evidence="5">
    <location>
        <begin position="262"/>
        <end position="399"/>
    </location>
</feature>
<dbReference type="InterPro" id="IPR036291">
    <property type="entry name" value="NAD(P)-bd_dom_sf"/>
</dbReference>